<evidence type="ECO:0000256" key="8">
    <source>
        <dbReference type="ARBA" id="ARBA00023136"/>
    </source>
</evidence>
<feature type="transmembrane region" description="Helical" evidence="9">
    <location>
        <begin position="297"/>
        <end position="322"/>
    </location>
</feature>
<evidence type="ECO:0000256" key="3">
    <source>
        <dbReference type="ARBA" id="ARBA00022448"/>
    </source>
</evidence>
<evidence type="ECO:0000256" key="2">
    <source>
        <dbReference type="ARBA" id="ARBA00009047"/>
    </source>
</evidence>
<dbReference type="CDD" id="cd06261">
    <property type="entry name" value="TM_PBP2"/>
    <property type="match status" value="1"/>
</dbReference>
<dbReference type="InterPro" id="IPR000515">
    <property type="entry name" value="MetI-like"/>
</dbReference>
<feature type="transmembrane region" description="Helical" evidence="9">
    <location>
        <begin position="422"/>
        <end position="443"/>
    </location>
</feature>
<dbReference type="OrthoDB" id="9784933at2"/>
<comment type="similarity">
    <text evidence="2">Belongs to the binding-protein-dependent transport system permease family. MalFG subfamily.</text>
</comment>
<keyword evidence="7 9" id="KW-1133">Transmembrane helix</keyword>
<gene>
    <name evidence="11" type="primary">malG</name>
    <name evidence="11" type="ordered locus">MMOB3880</name>
</gene>
<dbReference type="GO" id="GO:0015423">
    <property type="term" value="F:ABC-type maltose transporter activity"/>
    <property type="evidence" value="ECO:0007669"/>
    <property type="project" value="TreeGrafter"/>
</dbReference>
<dbReference type="HOGENOM" id="CLU_483046_0_0_14"/>
<protein>
    <submittedName>
        <fullName evidence="11">Maltose ABC transporter permease protein</fullName>
    </submittedName>
</protein>
<dbReference type="GO" id="GO:0042956">
    <property type="term" value="P:maltodextrin transmembrane transport"/>
    <property type="evidence" value="ECO:0007669"/>
    <property type="project" value="TreeGrafter"/>
</dbReference>
<dbReference type="RefSeq" id="WP_011264908.1">
    <property type="nucleotide sequence ID" value="NC_006908.1"/>
</dbReference>
<dbReference type="GO" id="GO:0005886">
    <property type="term" value="C:plasma membrane"/>
    <property type="evidence" value="ECO:0007669"/>
    <property type="project" value="UniProtKB-SubCell"/>
</dbReference>
<keyword evidence="3 9" id="KW-0813">Transport</keyword>
<dbReference type="InterPro" id="IPR035906">
    <property type="entry name" value="MetI-like_sf"/>
</dbReference>
<keyword evidence="6 9" id="KW-0812">Transmembrane</keyword>
<dbReference type="InterPro" id="IPR050901">
    <property type="entry name" value="BP-dep_ABC_trans_perm"/>
</dbReference>
<dbReference type="PANTHER" id="PTHR32243">
    <property type="entry name" value="MALTOSE TRANSPORT SYSTEM PERMEASE-RELATED"/>
    <property type="match status" value="1"/>
</dbReference>
<evidence type="ECO:0000256" key="6">
    <source>
        <dbReference type="ARBA" id="ARBA00022692"/>
    </source>
</evidence>
<sequence>MLKQANVIKMQNLELNKMFSKLNPFKTSKVKSFRLDLSDNVIKNIKSELTIFKQKEKLNFKMMSEIKKLLNKSDTRNFLTIFTQEIFKNKKTKSNPRIINFLSAIKIASIVSLYPIQFRGLRKSLQLVSKDLENFAIYLANKYSDEFAKELKSLFFDLEKYAKISQTIIDKKIDKIRNLFWNKIQYLSKIISNEVFKITGKNQNDLEQAYLYLAQYQVLFNEISSYIKSEKNDSLAKNLSFDLISKEVASKYEKVGFYSEKIIDNYAEFQTHISETDDKISLSDLAPLKPSGVISLIFNYITIIIWAIIILFPIFQILILSFDGSGVNTLGDNENIGGGFSFIHYEKLFTQTDFGLWLGNSIIVAISTMIITVLFTTFLAYAFSRFRFKGKSSSLIIILVLQLVPSVASLTAFLVLFQLTQLPLLIFLIIIYSGGAITGNTFVIKGYMDSIPRDLDEAAKIDGSSNLKVFRSILVPLAKPIIAIVALWSFIGPFGDIILPILLSDGSLASVKQLTIAAGLRTLVISTSPGAPIFQYEYLAGAIITSIPITLLFVFAQRFIVGGLTSGAVK</sequence>
<dbReference type="PROSITE" id="PS50928">
    <property type="entry name" value="ABC_TM1"/>
    <property type="match status" value="1"/>
</dbReference>
<evidence type="ECO:0000256" key="9">
    <source>
        <dbReference type="RuleBase" id="RU363032"/>
    </source>
</evidence>
<evidence type="ECO:0000259" key="10">
    <source>
        <dbReference type="PROSITE" id="PS50928"/>
    </source>
</evidence>
<keyword evidence="5" id="KW-0762">Sugar transport</keyword>
<dbReference type="Pfam" id="PF00528">
    <property type="entry name" value="BPD_transp_1"/>
    <property type="match status" value="1"/>
</dbReference>
<dbReference type="AlphaFoldDB" id="Q6KHQ4"/>
<dbReference type="KEGG" id="mmo:MMOB3880"/>
<evidence type="ECO:0000256" key="4">
    <source>
        <dbReference type="ARBA" id="ARBA00022475"/>
    </source>
</evidence>
<feature type="transmembrane region" description="Helical" evidence="9">
    <location>
        <begin position="395"/>
        <end position="416"/>
    </location>
</feature>
<evidence type="ECO:0000256" key="7">
    <source>
        <dbReference type="ARBA" id="ARBA00022989"/>
    </source>
</evidence>
<organism evidence="11 12">
    <name type="scientific">Mycoplasma mobile (strain ATCC 43663 / 163K / NCTC 11711)</name>
    <name type="common">Mesomycoplasma mobile</name>
    <dbReference type="NCBI Taxonomy" id="267748"/>
    <lineage>
        <taxon>Bacteria</taxon>
        <taxon>Bacillati</taxon>
        <taxon>Mycoplasmatota</taxon>
        <taxon>Mycoplasmoidales</taxon>
        <taxon>Metamycoplasmataceae</taxon>
        <taxon>Mesomycoplasma</taxon>
    </lineage>
</organism>
<dbReference type="EMBL" id="AE017308">
    <property type="protein sequence ID" value="AAT27874.1"/>
    <property type="molecule type" value="Genomic_DNA"/>
</dbReference>
<feature type="domain" description="ABC transmembrane type-1" evidence="10">
    <location>
        <begin position="358"/>
        <end position="556"/>
    </location>
</feature>
<feature type="transmembrane region" description="Helical" evidence="9">
    <location>
        <begin position="362"/>
        <end position="383"/>
    </location>
</feature>
<evidence type="ECO:0000256" key="5">
    <source>
        <dbReference type="ARBA" id="ARBA00022597"/>
    </source>
</evidence>
<dbReference type="Proteomes" id="UP000009072">
    <property type="component" value="Chromosome"/>
</dbReference>
<dbReference type="Gene3D" id="1.10.3720.10">
    <property type="entry name" value="MetI-like"/>
    <property type="match status" value="1"/>
</dbReference>
<keyword evidence="12" id="KW-1185">Reference proteome</keyword>
<feature type="transmembrane region" description="Helical" evidence="9">
    <location>
        <begin position="481"/>
        <end position="503"/>
    </location>
</feature>
<name>Q6KHQ4_MYCM1</name>
<dbReference type="PANTHER" id="PTHR32243:SF50">
    <property type="entry name" value="MALTOSE_MALTODEXTRIN TRANSPORT SYSTEM PERMEASE PROTEIN MALG"/>
    <property type="match status" value="1"/>
</dbReference>
<feature type="transmembrane region" description="Helical" evidence="9">
    <location>
        <begin position="538"/>
        <end position="556"/>
    </location>
</feature>
<evidence type="ECO:0000256" key="1">
    <source>
        <dbReference type="ARBA" id="ARBA00004651"/>
    </source>
</evidence>
<keyword evidence="8 9" id="KW-0472">Membrane</keyword>
<dbReference type="eggNOG" id="COG3833">
    <property type="taxonomic scope" value="Bacteria"/>
</dbReference>
<evidence type="ECO:0000313" key="11">
    <source>
        <dbReference type="EMBL" id="AAT27874.1"/>
    </source>
</evidence>
<comment type="subcellular location">
    <subcellularLocation>
        <location evidence="1 9">Cell membrane</location>
        <topology evidence="1 9">Multi-pass membrane protein</topology>
    </subcellularLocation>
</comment>
<reference evidence="11 12" key="1">
    <citation type="journal article" date="2004" name="Genome Res.">
        <title>The complete genome and proteome of Mycoplasma mobile.</title>
        <authorList>
            <person name="Jaffe J.D."/>
            <person name="Stange-Thomann N."/>
            <person name="Smith C."/>
            <person name="DeCaprio D."/>
            <person name="Fisher S."/>
            <person name="Butler J."/>
            <person name="Calvo S."/>
            <person name="Elkins T."/>
            <person name="FitzGerald M.G."/>
            <person name="Hafez N."/>
            <person name="Kodira C.D."/>
            <person name="Major J."/>
            <person name="Wang S."/>
            <person name="Wilkinson J."/>
            <person name="Nicol R."/>
            <person name="Nusbaum C."/>
            <person name="Birren B."/>
            <person name="Berg H.C."/>
            <person name="Church G.M."/>
        </authorList>
    </citation>
    <scope>NUCLEOTIDE SEQUENCE [LARGE SCALE GENOMIC DNA]</scope>
    <source>
        <strain evidence="12">ATCC 43663 / 163K / NCTC 11711</strain>
    </source>
</reference>
<dbReference type="STRING" id="267748.MMOB3880"/>
<keyword evidence="4" id="KW-1003">Cell membrane</keyword>
<dbReference type="SUPFAM" id="SSF161098">
    <property type="entry name" value="MetI-like"/>
    <property type="match status" value="1"/>
</dbReference>
<proteinExistence type="inferred from homology"/>
<evidence type="ECO:0000313" key="12">
    <source>
        <dbReference type="Proteomes" id="UP000009072"/>
    </source>
</evidence>
<accession>Q6KHQ4</accession>